<dbReference type="Ensembl" id="ENSEBUT00000005555.1">
    <property type="protein sequence ID" value="ENSEBUP00000005117.1"/>
    <property type="gene ID" value="ENSEBUG00000003530.1"/>
</dbReference>
<protein>
    <submittedName>
        <fullName evidence="2">Uncharacterized protein</fullName>
    </submittedName>
</protein>
<reference evidence="2" key="2">
    <citation type="submission" date="2025-09" db="UniProtKB">
        <authorList>
            <consortium name="Ensembl"/>
        </authorList>
    </citation>
    <scope>IDENTIFICATION</scope>
</reference>
<dbReference type="AlphaFoldDB" id="A0A8C4NM02"/>
<feature type="coiled-coil region" evidence="1">
    <location>
        <begin position="52"/>
        <end position="79"/>
    </location>
</feature>
<dbReference type="InterPro" id="IPR031601">
    <property type="entry name" value="CCD48"/>
</dbReference>
<dbReference type="Proteomes" id="UP000694388">
    <property type="component" value="Unplaced"/>
</dbReference>
<name>A0A8C4NM02_EPTBU</name>
<accession>A0A8C4NM02</accession>
<dbReference type="GeneTree" id="ENSGT00940000163561"/>
<reference evidence="2" key="1">
    <citation type="submission" date="2025-08" db="UniProtKB">
        <authorList>
            <consortium name="Ensembl"/>
        </authorList>
    </citation>
    <scope>IDENTIFICATION</scope>
</reference>
<evidence type="ECO:0000313" key="2">
    <source>
        <dbReference type="Ensembl" id="ENSEBUP00000005117.1"/>
    </source>
</evidence>
<keyword evidence="1" id="KW-0175">Coiled coil</keyword>
<evidence type="ECO:0000313" key="3">
    <source>
        <dbReference type="Proteomes" id="UP000694388"/>
    </source>
</evidence>
<evidence type="ECO:0000256" key="1">
    <source>
        <dbReference type="SAM" id="Coils"/>
    </source>
</evidence>
<sequence length="167" mass="18795">MLRAVECQVAAHEEEQQKLETSDIDLCIRSGGHALNWPCGGAQLKHNLTMEINEWLTSAEHLQAELQAVEAERVRLSLLEEKLGDLLCLLLRLHSLNIPYHFLGKVIVETLNCFEELCNDNIRAVKITEILDTLYYHLASCDVFLTSQLNSVISAAQPPEKSLIIDC</sequence>
<organism evidence="2 3">
    <name type="scientific">Eptatretus burgeri</name>
    <name type="common">Inshore hagfish</name>
    <dbReference type="NCBI Taxonomy" id="7764"/>
    <lineage>
        <taxon>Eukaryota</taxon>
        <taxon>Metazoa</taxon>
        <taxon>Chordata</taxon>
        <taxon>Craniata</taxon>
        <taxon>Vertebrata</taxon>
        <taxon>Cyclostomata</taxon>
        <taxon>Myxini</taxon>
        <taxon>Myxiniformes</taxon>
        <taxon>Myxinidae</taxon>
        <taxon>Eptatretinae</taxon>
        <taxon>Eptatretus</taxon>
    </lineage>
</organism>
<dbReference type="Pfam" id="PF15799">
    <property type="entry name" value="CCD48"/>
    <property type="match status" value="1"/>
</dbReference>
<proteinExistence type="predicted"/>
<keyword evidence="3" id="KW-1185">Reference proteome</keyword>